<dbReference type="OrthoDB" id="9798006at2"/>
<evidence type="ECO:0000256" key="2">
    <source>
        <dbReference type="ARBA" id="ARBA00023315"/>
    </source>
</evidence>
<reference evidence="4 5" key="1">
    <citation type="submission" date="2016-10" db="EMBL/GenBank/DDBJ databases">
        <authorList>
            <person name="de Groot N.N."/>
        </authorList>
    </citation>
    <scope>NUCLEOTIDE SEQUENCE [LARGE SCALE GENOMIC DNA]</scope>
    <source>
        <strain evidence="4 5">DSM 44778</strain>
    </source>
</reference>
<dbReference type="Pfam" id="PF00583">
    <property type="entry name" value="Acetyltransf_1"/>
    <property type="match status" value="1"/>
</dbReference>
<dbReference type="RefSeq" id="WP_093227883.1">
    <property type="nucleotide sequence ID" value="NZ_FORR01000002.1"/>
</dbReference>
<dbReference type="SUPFAM" id="SSF55729">
    <property type="entry name" value="Acyl-CoA N-acyltransferases (Nat)"/>
    <property type="match status" value="1"/>
</dbReference>
<dbReference type="Proteomes" id="UP000199545">
    <property type="component" value="Unassembled WGS sequence"/>
</dbReference>
<protein>
    <submittedName>
        <fullName evidence="4">Phosphinothricin acetyltransferase</fullName>
    </submittedName>
</protein>
<dbReference type="InterPro" id="IPR016181">
    <property type="entry name" value="Acyl_CoA_acyltransferase"/>
</dbReference>
<keyword evidence="1 4" id="KW-0808">Transferase</keyword>
<sequence length="180" mass="20670">MQPNWVIRKATEQDLPRITDIYNQGIEDRIATLEVQIKTVKEMSQWLKERSGRYTVLVITDGQDIQGWASLNPYSHRCAYAGVADISIYIDRNWRGKGLGSKLLQALEKKAKDNGFHKLVLFTFPFNPGQGLYRKAGFREVGIFKNQGKLDGQFVDVMAMEKLLDDLEEKRANFFNVLPE</sequence>
<dbReference type="STRING" id="46223.SAMN05421852_102116"/>
<dbReference type="Gene3D" id="3.40.630.30">
    <property type="match status" value="1"/>
</dbReference>
<feature type="domain" description="N-acetyltransferase" evidence="3">
    <location>
        <begin position="5"/>
        <end position="165"/>
    </location>
</feature>
<evidence type="ECO:0000313" key="4">
    <source>
        <dbReference type="EMBL" id="SFI81893.1"/>
    </source>
</evidence>
<evidence type="ECO:0000259" key="3">
    <source>
        <dbReference type="PROSITE" id="PS51186"/>
    </source>
</evidence>
<dbReference type="PANTHER" id="PTHR43072:SF23">
    <property type="entry name" value="UPF0039 PROTEIN C11D3.02C"/>
    <property type="match status" value="1"/>
</dbReference>
<accession>A0A1I3LAV5</accession>
<evidence type="ECO:0000256" key="1">
    <source>
        <dbReference type="ARBA" id="ARBA00022679"/>
    </source>
</evidence>
<dbReference type="NCBIfam" id="NF040503">
    <property type="entry name" value="resist_ArsN1a"/>
    <property type="match status" value="1"/>
</dbReference>
<evidence type="ECO:0000313" key="5">
    <source>
        <dbReference type="Proteomes" id="UP000199545"/>
    </source>
</evidence>
<keyword evidence="2" id="KW-0012">Acyltransferase</keyword>
<keyword evidence="5" id="KW-1185">Reference proteome</keyword>
<dbReference type="CDD" id="cd04301">
    <property type="entry name" value="NAT_SF"/>
    <property type="match status" value="1"/>
</dbReference>
<organism evidence="4 5">
    <name type="scientific">Thermoflavimicrobium dichotomicum</name>
    <dbReference type="NCBI Taxonomy" id="46223"/>
    <lineage>
        <taxon>Bacteria</taxon>
        <taxon>Bacillati</taxon>
        <taxon>Bacillota</taxon>
        <taxon>Bacilli</taxon>
        <taxon>Bacillales</taxon>
        <taxon>Thermoactinomycetaceae</taxon>
        <taxon>Thermoflavimicrobium</taxon>
    </lineage>
</organism>
<gene>
    <name evidence="4" type="ORF">SAMN05421852_102116</name>
</gene>
<name>A0A1I3LAV5_9BACL</name>
<dbReference type="PANTHER" id="PTHR43072">
    <property type="entry name" value="N-ACETYLTRANSFERASE"/>
    <property type="match status" value="1"/>
</dbReference>
<dbReference type="InterPro" id="IPR000182">
    <property type="entry name" value="GNAT_dom"/>
</dbReference>
<proteinExistence type="predicted"/>
<dbReference type="PROSITE" id="PS51186">
    <property type="entry name" value="GNAT"/>
    <property type="match status" value="1"/>
</dbReference>
<dbReference type="EMBL" id="FORR01000002">
    <property type="protein sequence ID" value="SFI81893.1"/>
    <property type="molecule type" value="Genomic_DNA"/>
</dbReference>
<dbReference type="GO" id="GO:0016747">
    <property type="term" value="F:acyltransferase activity, transferring groups other than amino-acyl groups"/>
    <property type="evidence" value="ECO:0007669"/>
    <property type="project" value="InterPro"/>
</dbReference>
<dbReference type="AlphaFoldDB" id="A0A1I3LAV5"/>